<evidence type="ECO:0000313" key="10">
    <source>
        <dbReference type="Proteomes" id="UP000023795"/>
    </source>
</evidence>
<dbReference type="PANTHER" id="PTHR40942:SF2">
    <property type="entry name" value="CYTOCHROME-RELATED"/>
    <property type="match status" value="1"/>
</dbReference>
<dbReference type="AlphaFoldDB" id="L2F8A9"/>
<dbReference type="PATRIC" id="fig|1230338.3.peg.418"/>
<evidence type="ECO:0000256" key="1">
    <source>
        <dbReference type="ARBA" id="ARBA00022448"/>
    </source>
</evidence>
<evidence type="ECO:0000256" key="6">
    <source>
        <dbReference type="PROSITE-ProRule" id="PRU00433"/>
    </source>
</evidence>
<sequence>MAPKLPIVMASFLAVSLTLTACSKHDHDTAHHATEDIAAEQGEIARANNPPPQAKEPATPIASVAAPTAPKNETATANDGSVGEKLYNTTCKTCHDTGVLGAPKTGDKANWAPRIAQGKDILYKHAIEGFTGKSGTMPPKGTSTAPDADIKAAVDYMVQKNS</sequence>
<evidence type="ECO:0000256" key="5">
    <source>
        <dbReference type="ARBA" id="ARBA00023004"/>
    </source>
</evidence>
<keyword evidence="5 6" id="KW-0408">Iron</keyword>
<reference evidence="9 10" key="1">
    <citation type="journal article" date="2013" name="Genome Announc.">
        <title>Genome Sequence of Moraxella macacae 0408225, a Novel Bacterial Species Isolated from a Cynomolgus Macaque with Epistaxis.</title>
        <authorList>
            <person name="Ladner J.T."/>
            <person name="Whitehouse C.A."/>
            <person name="Koroleva G.I."/>
            <person name="Palacios G.F."/>
        </authorList>
    </citation>
    <scope>NUCLEOTIDE SEQUENCE [LARGE SCALE GENOMIC DNA]</scope>
    <source>
        <strain evidence="9 10">0408225</strain>
    </source>
</reference>
<dbReference type="GO" id="GO:0009055">
    <property type="term" value="F:electron transfer activity"/>
    <property type="evidence" value="ECO:0007669"/>
    <property type="project" value="InterPro"/>
</dbReference>
<proteinExistence type="predicted"/>
<dbReference type="PROSITE" id="PS51007">
    <property type="entry name" value="CYTC"/>
    <property type="match status" value="1"/>
</dbReference>
<accession>L2F8A9</accession>
<dbReference type="GO" id="GO:0005506">
    <property type="term" value="F:iron ion binding"/>
    <property type="evidence" value="ECO:0007669"/>
    <property type="project" value="InterPro"/>
</dbReference>
<name>L2F8A9_9GAMM</name>
<dbReference type="RefSeq" id="WP_009766940.1">
    <property type="nucleotide sequence ID" value="NZ_ANIN01000001.1"/>
</dbReference>
<keyword evidence="7" id="KW-0732">Signal</keyword>
<dbReference type="InterPro" id="IPR009056">
    <property type="entry name" value="Cyt_c-like_dom"/>
</dbReference>
<dbReference type="Gene3D" id="1.10.760.10">
    <property type="entry name" value="Cytochrome c-like domain"/>
    <property type="match status" value="1"/>
</dbReference>
<dbReference type="EMBL" id="ANIN01000001">
    <property type="protein sequence ID" value="ELA09120.1"/>
    <property type="molecule type" value="Genomic_DNA"/>
</dbReference>
<evidence type="ECO:0000256" key="2">
    <source>
        <dbReference type="ARBA" id="ARBA00022617"/>
    </source>
</evidence>
<gene>
    <name evidence="9" type="ORF">MOMA_01895</name>
</gene>
<dbReference type="PROSITE" id="PS51257">
    <property type="entry name" value="PROKAR_LIPOPROTEIN"/>
    <property type="match status" value="1"/>
</dbReference>
<dbReference type="Proteomes" id="UP000023795">
    <property type="component" value="Unassembled WGS sequence"/>
</dbReference>
<evidence type="ECO:0000256" key="4">
    <source>
        <dbReference type="ARBA" id="ARBA00022982"/>
    </source>
</evidence>
<dbReference type="eggNOG" id="COG3245">
    <property type="taxonomic scope" value="Bacteria"/>
</dbReference>
<protein>
    <submittedName>
        <fullName evidence="9">Cytochrome c-type protein</fullName>
    </submittedName>
</protein>
<feature type="chain" id="PRO_5003958020" evidence="7">
    <location>
        <begin position="22"/>
        <end position="162"/>
    </location>
</feature>
<evidence type="ECO:0000256" key="3">
    <source>
        <dbReference type="ARBA" id="ARBA00022723"/>
    </source>
</evidence>
<dbReference type="STRING" id="1230338.MOMA_01895"/>
<keyword evidence="1" id="KW-0813">Transport</keyword>
<organism evidence="9 10">
    <name type="scientific">Moraxella macacae 0408225</name>
    <dbReference type="NCBI Taxonomy" id="1230338"/>
    <lineage>
        <taxon>Bacteria</taxon>
        <taxon>Pseudomonadati</taxon>
        <taxon>Pseudomonadota</taxon>
        <taxon>Gammaproteobacteria</taxon>
        <taxon>Moraxellales</taxon>
        <taxon>Moraxellaceae</taxon>
        <taxon>Moraxella</taxon>
    </lineage>
</organism>
<evidence type="ECO:0000256" key="7">
    <source>
        <dbReference type="SAM" id="SignalP"/>
    </source>
</evidence>
<feature type="domain" description="Cytochrome c" evidence="8">
    <location>
        <begin position="78"/>
        <end position="161"/>
    </location>
</feature>
<evidence type="ECO:0000259" key="8">
    <source>
        <dbReference type="PROSITE" id="PS51007"/>
    </source>
</evidence>
<keyword evidence="4" id="KW-0249">Electron transport</keyword>
<keyword evidence="3 6" id="KW-0479">Metal-binding</keyword>
<dbReference type="Pfam" id="PF13442">
    <property type="entry name" value="Cytochrome_CBB3"/>
    <property type="match status" value="1"/>
</dbReference>
<dbReference type="InterPro" id="IPR036909">
    <property type="entry name" value="Cyt_c-like_dom_sf"/>
</dbReference>
<dbReference type="PANTHER" id="PTHR40942">
    <property type="match status" value="1"/>
</dbReference>
<feature type="signal peptide" evidence="7">
    <location>
        <begin position="1"/>
        <end position="21"/>
    </location>
</feature>
<keyword evidence="2 6" id="KW-0349">Heme</keyword>
<dbReference type="PRINTS" id="PR00607">
    <property type="entry name" value="CYTCHROMECIE"/>
</dbReference>
<dbReference type="InterPro" id="IPR002323">
    <property type="entry name" value="Cyt_CIE"/>
</dbReference>
<evidence type="ECO:0000313" key="9">
    <source>
        <dbReference type="EMBL" id="ELA09120.1"/>
    </source>
</evidence>
<keyword evidence="10" id="KW-1185">Reference proteome</keyword>
<dbReference type="GO" id="GO:0020037">
    <property type="term" value="F:heme binding"/>
    <property type="evidence" value="ECO:0007669"/>
    <property type="project" value="InterPro"/>
</dbReference>
<comment type="caution">
    <text evidence="9">The sequence shown here is derived from an EMBL/GenBank/DDBJ whole genome shotgun (WGS) entry which is preliminary data.</text>
</comment>
<dbReference type="SUPFAM" id="SSF46626">
    <property type="entry name" value="Cytochrome c"/>
    <property type="match status" value="1"/>
</dbReference>